<protein>
    <submittedName>
        <fullName evidence="2">Protein BatD</fullName>
    </submittedName>
</protein>
<feature type="compositionally biased region" description="Low complexity" evidence="1">
    <location>
        <begin position="16"/>
        <end position="81"/>
    </location>
</feature>
<dbReference type="EMBL" id="VBOY01000006">
    <property type="protein sequence ID" value="TMQ68645.1"/>
    <property type="molecule type" value="Genomic_DNA"/>
</dbReference>
<dbReference type="Pfam" id="PF13584">
    <property type="entry name" value="BatD"/>
    <property type="match status" value="1"/>
</dbReference>
<feature type="region of interest" description="Disordered" evidence="1">
    <location>
        <begin position="1"/>
        <end position="81"/>
    </location>
</feature>
<dbReference type="AlphaFoldDB" id="A0A538TYC3"/>
<dbReference type="Proteomes" id="UP000316609">
    <property type="component" value="Unassembled WGS sequence"/>
</dbReference>
<accession>A0A538TYC3</accession>
<organism evidence="2 3">
    <name type="scientific">Eiseniibacteriota bacterium</name>
    <dbReference type="NCBI Taxonomy" id="2212470"/>
    <lineage>
        <taxon>Bacteria</taxon>
        <taxon>Candidatus Eiseniibacteriota</taxon>
    </lineage>
</organism>
<dbReference type="PANTHER" id="PTHR40940:SF2">
    <property type="entry name" value="BATD"/>
    <property type="match status" value="1"/>
</dbReference>
<dbReference type="InterPro" id="IPR025738">
    <property type="entry name" value="BatD"/>
</dbReference>
<gene>
    <name evidence="2" type="ORF">E6K78_00540</name>
</gene>
<comment type="caution">
    <text evidence="2">The sequence shown here is derived from an EMBL/GenBank/DDBJ whole genome shotgun (WGS) entry which is preliminary data.</text>
</comment>
<sequence>MGVAPHATEPRRATQERAQAAALVADASGRRAAAPAASPEPTAAAAEPAAPWGGGTRSTTGRAAARQSRRAGASRTAAFASGAGDAGAKRARLVTRWTRAWGLALLALLAGGPAGAVSVDARLERTTISLGESTTLVLTVEGGQATENPRFDLPAGLELLGSGQSRSMTWTNGTFSGSTIYRYEIGATAPGHYSLGPILVRVGRQVWKSGVLSLEVAAAAARVPALGTGPADLLVTVEPRDPYVGQPMVLRVRLVQRIAFAEDPEYSPPVTTGFWSDRPSAPESFYADQSGAQVLVTETRTRLYPLASGPATIGEATATVVLGSPRDPTDPLSWLGGGVARRTVQVIRSRPVRVTVRPLPGGAPAAFAGAVGRYELAWTADRGRTSRDVPITLRLDVRGTGNLPLVRAPVLDDPNLEVFAATVEDSLGGPSGSGAGRKRFQWTVLARRQGNLELSAPEFVWFDPAAGQYRGQNPPPVRLAVGPALLKGAGSPSLLPPVFARRPIDPGEQPPRPWGCAVAGVALGAAIAAWRGSRRGLVHGGHRDRVLAWARALETASGSAFWQVADEACAWLEESEARKASGARDGMLEALRSRISAARYGQGGGEPEAVRRVMSERLSKALPPAATGLGLRTAAVALALAAVAGAIVFGPHAGDDRDEARARAADQLARSGDLDRARSAWYALWREGRRHPGLAARLAWGAIEAGDVGHAALWVLRGERVAGRDPGITWVGERVREGGGLVGAQPLRLPVTSLEWSFAAALFGLAAALAWPRARLAALFALVTLVASGAEPAAAWLLARHPPVVVVRAVGLEGADIGLEPGQVVRVRGSNGDRLLIRAGRVAEGWVPRSAVEPLGR</sequence>
<dbReference type="PANTHER" id="PTHR40940">
    <property type="entry name" value="PROTEIN BATD-RELATED"/>
    <property type="match status" value="1"/>
</dbReference>
<evidence type="ECO:0000256" key="1">
    <source>
        <dbReference type="SAM" id="MobiDB-lite"/>
    </source>
</evidence>
<name>A0A538TYC3_UNCEI</name>
<evidence type="ECO:0000313" key="3">
    <source>
        <dbReference type="Proteomes" id="UP000316609"/>
    </source>
</evidence>
<evidence type="ECO:0000313" key="2">
    <source>
        <dbReference type="EMBL" id="TMQ68645.1"/>
    </source>
</evidence>
<reference evidence="2 3" key="1">
    <citation type="journal article" date="2019" name="Nat. Microbiol.">
        <title>Mediterranean grassland soil C-N compound turnover is dependent on rainfall and depth, and is mediated by genomically divergent microorganisms.</title>
        <authorList>
            <person name="Diamond S."/>
            <person name="Andeer P.F."/>
            <person name="Li Z."/>
            <person name="Crits-Christoph A."/>
            <person name="Burstein D."/>
            <person name="Anantharaman K."/>
            <person name="Lane K.R."/>
            <person name="Thomas B.C."/>
            <person name="Pan C."/>
            <person name="Northen T.R."/>
            <person name="Banfield J.F."/>
        </authorList>
    </citation>
    <scope>NUCLEOTIDE SEQUENCE [LARGE SCALE GENOMIC DNA]</scope>
    <source>
        <strain evidence="2">WS_8</strain>
    </source>
</reference>
<proteinExistence type="predicted"/>